<sequence>MPQMSPMWWTLLMLMFIFTLLMTMKVLYFNYMKMIKMKKSVKKNYFNWSW</sequence>
<feature type="transmembrane region" description="Helical" evidence="1">
    <location>
        <begin position="6"/>
        <end position="29"/>
    </location>
</feature>
<keyword evidence="1" id="KW-0812">Transmembrane</keyword>
<protein>
    <submittedName>
        <fullName evidence="2">ATP synthase F0 subunit 8</fullName>
    </submittedName>
</protein>
<organism evidence="2">
    <name type="scientific">Yangisunda tiani</name>
    <dbReference type="NCBI Taxonomy" id="2873912"/>
    <lineage>
        <taxon>Eukaryota</taxon>
        <taxon>Metazoa</taxon>
        <taxon>Ecdysozoa</taxon>
        <taxon>Arthropoda</taxon>
        <taxon>Hexapoda</taxon>
        <taxon>Insecta</taxon>
        <taxon>Pterygota</taxon>
        <taxon>Neoptera</taxon>
        <taxon>Paraneoptera</taxon>
        <taxon>Hemiptera</taxon>
        <taxon>Auchenorrhyncha</taxon>
        <taxon>Membracoidea</taxon>
        <taxon>Cicadellidae</taxon>
        <taxon>Typhlocybinae</taxon>
        <taxon>Typhlocybini</taxon>
        <taxon>Yangisunda</taxon>
    </lineage>
</organism>
<dbReference type="RefSeq" id="YP_010583003.1">
    <property type="nucleotide sequence ID" value="NC_069170.1"/>
</dbReference>
<proteinExistence type="predicted"/>
<dbReference type="AlphaFoldDB" id="A0A9E7BYJ2"/>
<evidence type="ECO:0000256" key="1">
    <source>
        <dbReference type="SAM" id="Phobius"/>
    </source>
</evidence>
<gene>
    <name evidence="2" type="primary">ATP8</name>
</gene>
<dbReference type="CTD" id="4509"/>
<keyword evidence="1" id="KW-1133">Transmembrane helix</keyword>
<geneLocation type="mitochondrion" evidence="2"/>
<name>A0A9E7BYJ2_9HEMI</name>
<reference evidence="2" key="1">
    <citation type="submission" date="2020-11" db="EMBL/GenBank/DDBJ databases">
        <title>Mitogenomic phylogeny of Typhlocybinae (Hemiptera: Cicadellidae): tribal classification and character evolution.</title>
        <authorList>
            <person name="Yan B."/>
            <person name="Yang M."/>
        </authorList>
    </citation>
    <scope>NUCLEOTIDE SEQUENCE</scope>
</reference>
<evidence type="ECO:0000313" key="2">
    <source>
        <dbReference type="EMBL" id="UGN61449.1"/>
    </source>
</evidence>
<keyword evidence="1" id="KW-0472">Membrane</keyword>
<accession>A0A9E7BYJ2</accession>
<keyword evidence="2" id="KW-0496">Mitochondrion</keyword>
<dbReference type="EMBL" id="MW284833">
    <property type="protein sequence ID" value="UGN61449.1"/>
    <property type="molecule type" value="Genomic_DNA"/>
</dbReference>
<dbReference type="GeneID" id="77419545"/>